<dbReference type="SMART" id="SM00194">
    <property type="entry name" value="PTPc"/>
    <property type="match status" value="1"/>
</dbReference>
<dbReference type="InParanoid" id="A0A1X7UMB9"/>
<feature type="region of interest" description="Disordered" evidence="12">
    <location>
        <begin position="557"/>
        <end position="580"/>
    </location>
</feature>
<evidence type="ECO:0000256" key="2">
    <source>
        <dbReference type="ARBA" id="ARBA00013064"/>
    </source>
</evidence>
<dbReference type="GO" id="GO:0004726">
    <property type="term" value="F:non-membrane spanning protein tyrosine phosphatase activity"/>
    <property type="evidence" value="ECO:0007669"/>
    <property type="project" value="TreeGrafter"/>
</dbReference>
<dbReference type="InterPro" id="IPR003595">
    <property type="entry name" value="Tyr_Pase_cat"/>
</dbReference>
<dbReference type="OMA" id="NGWLWNG"/>
<dbReference type="InterPro" id="IPR029021">
    <property type="entry name" value="Prot-tyrosine_phosphatase-like"/>
</dbReference>
<dbReference type="PROSITE" id="PS00383">
    <property type="entry name" value="TYR_PHOSPHATASE_1"/>
    <property type="match status" value="1"/>
</dbReference>
<feature type="domain" description="Tyrosine-protein phosphatase" evidence="14">
    <location>
        <begin position="236"/>
        <end position="520"/>
    </location>
</feature>
<proteinExistence type="inferred from homology"/>
<evidence type="ECO:0000256" key="9">
    <source>
        <dbReference type="ARBA" id="ARBA00034734"/>
    </source>
</evidence>
<comment type="catalytic activity">
    <reaction evidence="10">
        <text>O-phospho-L-tyrosyl-[protein] + H2O = L-tyrosyl-[protein] + phosphate</text>
        <dbReference type="Rhea" id="RHEA:10684"/>
        <dbReference type="Rhea" id="RHEA-COMP:10136"/>
        <dbReference type="Rhea" id="RHEA-COMP:20101"/>
        <dbReference type="ChEBI" id="CHEBI:15377"/>
        <dbReference type="ChEBI" id="CHEBI:43474"/>
        <dbReference type="ChEBI" id="CHEBI:46858"/>
        <dbReference type="ChEBI" id="CHEBI:61978"/>
        <dbReference type="EC" id="3.1.3.48"/>
    </reaction>
</comment>
<name>A0A1X7UMB9_AMPQE</name>
<dbReference type="PROSITE" id="PS50055">
    <property type="entry name" value="TYR_PHOSPHATASE_PTP"/>
    <property type="match status" value="1"/>
</dbReference>
<feature type="compositionally biased region" description="Basic and acidic residues" evidence="12">
    <location>
        <begin position="557"/>
        <end position="574"/>
    </location>
</feature>
<dbReference type="AlphaFoldDB" id="A0A1X7UMB9"/>
<dbReference type="Gene3D" id="3.30.505.10">
    <property type="entry name" value="SH2 domain"/>
    <property type="match status" value="2"/>
</dbReference>
<dbReference type="eggNOG" id="KOG0790">
    <property type="taxonomic scope" value="Eukaryota"/>
</dbReference>
<dbReference type="Pfam" id="PF00017">
    <property type="entry name" value="SH2"/>
    <property type="match status" value="2"/>
</dbReference>
<dbReference type="InterPro" id="IPR000980">
    <property type="entry name" value="SH2"/>
</dbReference>
<dbReference type="GO" id="GO:0050839">
    <property type="term" value="F:cell adhesion molecule binding"/>
    <property type="evidence" value="ECO:0007669"/>
    <property type="project" value="TreeGrafter"/>
</dbReference>
<dbReference type="PROSITE" id="PS50056">
    <property type="entry name" value="TYR_PHOSPHATASE_2"/>
    <property type="match status" value="1"/>
</dbReference>
<evidence type="ECO:0000256" key="4">
    <source>
        <dbReference type="ARBA" id="ARBA00022553"/>
    </source>
</evidence>
<keyword evidence="3" id="KW-0963">Cytoplasm</keyword>
<dbReference type="FunCoup" id="A0A1X7UMB9">
    <property type="interactions" value="904"/>
</dbReference>
<dbReference type="EnsemblMetazoa" id="Aqu2.1.28806_001">
    <property type="protein sequence ID" value="Aqu2.1.28806_001"/>
    <property type="gene ID" value="Aqu2.1.28806"/>
</dbReference>
<dbReference type="SUPFAM" id="SSF52799">
    <property type="entry name" value="(Phosphotyrosine protein) phosphatases II"/>
    <property type="match status" value="1"/>
</dbReference>
<evidence type="ECO:0000256" key="6">
    <source>
        <dbReference type="ARBA" id="ARBA00022801"/>
    </source>
</evidence>
<dbReference type="PROSITE" id="PS50001">
    <property type="entry name" value="SH2"/>
    <property type="match status" value="2"/>
</dbReference>
<dbReference type="CDD" id="cd10340">
    <property type="entry name" value="SH2_N-SH2_SHP_like"/>
    <property type="match status" value="1"/>
</dbReference>
<dbReference type="PANTHER" id="PTHR46559:SF3">
    <property type="entry name" value="TYROSINE-PROTEIN PHOSPHATASE NON-RECEPTOR TYPE"/>
    <property type="match status" value="1"/>
</dbReference>
<evidence type="ECO:0000256" key="10">
    <source>
        <dbReference type="ARBA" id="ARBA00051722"/>
    </source>
</evidence>
<evidence type="ECO:0000259" key="14">
    <source>
        <dbReference type="PROSITE" id="PS50055"/>
    </source>
</evidence>
<dbReference type="InterPro" id="IPR000387">
    <property type="entry name" value="Tyr_Pase_dom"/>
</dbReference>
<dbReference type="Pfam" id="PF00102">
    <property type="entry name" value="Y_phosphatase"/>
    <property type="match status" value="1"/>
</dbReference>
<evidence type="ECO:0000259" key="15">
    <source>
        <dbReference type="PROSITE" id="PS50056"/>
    </source>
</evidence>
<evidence type="ECO:0000256" key="8">
    <source>
        <dbReference type="ARBA" id="ARBA00022999"/>
    </source>
</evidence>
<dbReference type="PRINTS" id="PR00401">
    <property type="entry name" value="SH2DOMAIN"/>
</dbReference>
<dbReference type="OrthoDB" id="8815311at2759"/>
<sequence length="580" mass="66148">MATKRWFHPNINGAKAEEMLMERGTPGSFLTRPSQNNPGDFTLSVRREHDVTHIRIQNQGDYYDLYGGEKFATLAELIQYYTENPGQLKERNGTVIELGQPLYSDEVTSERWFHGGINGREAEVLIMSKGQDGSYLVRTSAHTPGNYVLSTRVGDEISHVIIRCRDNMFDMGGGPQFRSLSDLIEHYRKTPLVETGGRVINLRSPFHSTSFLPLNIKQRVSELEKQNQDMYGKAGFWEEFEQMQQQETRHLYSRKEGVKPENRPKNRFKNILPFDHTRVILKDGYDPDVPGSDYINANYISGETPDSDCEYIATQGCLPATVNDFWRMVWQEGSLVIVMITNEVERGRNKCSRYWPSPESPEETYGLIHVTSLEEDTANSHYILRHFLVEKRAPDAPEEDGGDEGAYESRHIFQFHFKAWPDHGVPQDPGVVLAFMQDVNMKVQQLRSLNPGPTVVHCSAGIGRTGTYIIIDVIIKLIESQGWDVDIDIQKSVQIARGQRSGMVQTEQQYKFVYRAILHYVEASTQLKQAFSQSSTGTVQTTESLYGNAPEVLQLKRHPEMPPEIPEKPPEIPRRSKPSY</sequence>
<keyword evidence="7" id="KW-0904">Protein phosphatase</keyword>
<evidence type="ECO:0000256" key="3">
    <source>
        <dbReference type="ARBA" id="ARBA00022490"/>
    </source>
</evidence>
<dbReference type="SMART" id="SM00404">
    <property type="entry name" value="PTPc_motif"/>
    <property type="match status" value="1"/>
</dbReference>
<dbReference type="STRING" id="400682.A0A1X7UMB9"/>
<feature type="domain" description="SH2" evidence="13">
    <location>
        <begin position="112"/>
        <end position="206"/>
    </location>
</feature>
<feature type="domain" description="SH2" evidence="13">
    <location>
        <begin position="6"/>
        <end position="102"/>
    </location>
</feature>
<keyword evidence="6" id="KW-0378">Hydrolase</keyword>
<dbReference type="Gene3D" id="3.90.190.10">
    <property type="entry name" value="Protein tyrosine phosphatase superfamily"/>
    <property type="match status" value="1"/>
</dbReference>
<dbReference type="CDD" id="cd09931">
    <property type="entry name" value="SH2_C-SH2_SHP_like"/>
    <property type="match status" value="1"/>
</dbReference>
<dbReference type="PANTHER" id="PTHR46559">
    <property type="entry name" value="TYROSINE-PROTEIN PHOSPHATASE NON-RECEPTOR TYPE 11"/>
    <property type="match status" value="1"/>
</dbReference>
<reference evidence="16" key="1">
    <citation type="submission" date="2017-05" db="UniProtKB">
        <authorList>
            <consortium name="EnsemblMetazoa"/>
        </authorList>
    </citation>
    <scope>IDENTIFICATION</scope>
</reference>
<protein>
    <recommendedName>
        <fullName evidence="2">protein-tyrosine-phosphatase</fullName>
        <ecNumber evidence="2">3.1.3.48</ecNumber>
    </recommendedName>
</protein>
<accession>A0A1X7UMB9</accession>
<evidence type="ECO:0000256" key="7">
    <source>
        <dbReference type="ARBA" id="ARBA00022912"/>
    </source>
</evidence>
<feature type="domain" description="Tyrosine specific protein phosphatases" evidence="15">
    <location>
        <begin position="433"/>
        <end position="511"/>
    </location>
</feature>
<evidence type="ECO:0000256" key="5">
    <source>
        <dbReference type="ARBA" id="ARBA00022737"/>
    </source>
</evidence>
<evidence type="ECO:0000313" key="16">
    <source>
        <dbReference type="EnsemblMetazoa" id="Aqu2.1.28806_001"/>
    </source>
</evidence>
<evidence type="ECO:0000256" key="12">
    <source>
        <dbReference type="SAM" id="MobiDB-lite"/>
    </source>
</evidence>
<dbReference type="PRINTS" id="PR00700">
    <property type="entry name" value="PRTYPHPHTASE"/>
</dbReference>
<keyword evidence="5" id="KW-0677">Repeat</keyword>
<dbReference type="InterPro" id="IPR036860">
    <property type="entry name" value="SH2_dom_sf"/>
</dbReference>
<evidence type="ECO:0000259" key="13">
    <source>
        <dbReference type="PROSITE" id="PS50001"/>
    </source>
</evidence>
<dbReference type="FunFam" id="3.90.190.10:FF:000045">
    <property type="entry name" value="Tyrosine-protein phosphatase non-receptor type 12"/>
    <property type="match status" value="1"/>
</dbReference>
<dbReference type="InterPro" id="IPR000242">
    <property type="entry name" value="PTP_cat"/>
</dbReference>
<comment type="subcellular location">
    <subcellularLocation>
        <location evidence="1">Cytoplasm</location>
    </subcellularLocation>
</comment>
<dbReference type="GO" id="GO:0005737">
    <property type="term" value="C:cytoplasm"/>
    <property type="evidence" value="ECO:0007669"/>
    <property type="project" value="UniProtKB-SubCell"/>
</dbReference>
<organism evidence="16">
    <name type="scientific">Amphimedon queenslandica</name>
    <name type="common">Sponge</name>
    <dbReference type="NCBI Taxonomy" id="400682"/>
    <lineage>
        <taxon>Eukaryota</taxon>
        <taxon>Metazoa</taxon>
        <taxon>Porifera</taxon>
        <taxon>Demospongiae</taxon>
        <taxon>Heteroscleromorpha</taxon>
        <taxon>Haplosclerida</taxon>
        <taxon>Niphatidae</taxon>
        <taxon>Amphimedon</taxon>
    </lineage>
</organism>
<dbReference type="InterPro" id="IPR016130">
    <property type="entry name" value="Tyr_Pase_AS"/>
</dbReference>
<dbReference type="GO" id="GO:0030971">
    <property type="term" value="F:receptor tyrosine kinase binding"/>
    <property type="evidence" value="ECO:0007669"/>
    <property type="project" value="TreeGrafter"/>
</dbReference>
<evidence type="ECO:0000256" key="11">
    <source>
        <dbReference type="PROSITE-ProRule" id="PRU00191"/>
    </source>
</evidence>
<dbReference type="SUPFAM" id="SSF55550">
    <property type="entry name" value="SH2 domain"/>
    <property type="match status" value="2"/>
</dbReference>
<keyword evidence="8 11" id="KW-0727">SH2 domain</keyword>
<dbReference type="EC" id="3.1.3.48" evidence="2"/>
<evidence type="ECO:0000256" key="1">
    <source>
        <dbReference type="ARBA" id="ARBA00004496"/>
    </source>
</evidence>
<keyword evidence="4" id="KW-0597">Phosphoprotein</keyword>
<dbReference type="FunFam" id="3.30.505.10:FF:000018">
    <property type="entry name" value="Tyrosine-protein phosphatase non-receptor type"/>
    <property type="match status" value="1"/>
</dbReference>
<comment type="similarity">
    <text evidence="9">Belongs to the protein-tyrosine phosphatase family. Non-receptor class 4 subfamily.</text>
</comment>
<dbReference type="GO" id="GO:0070374">
    <property type="term" value="P:positive regulation of ERK1 and ERK2 cascade"/>
    <property type="evidence" value="ECO:0007669"/>
    <property type="project" value="TreeGrafter"/>
</dbReference>
<dbReference type="SMART" id="SM00252">
    <property type="entry name" value="SH2"/>
    <property type="match status" value="2"/>
</dbReference>